<evidence type="ECO:0000259" key="1">
    <source>
        <dbReference type="Pfam" id="PF09861"/>
    </source>
</evidence>
<dbReference type="Gene3D" id="3.40.50.11440">
    <property type="match status" value="1"/>
</dbReference>
<feature type="domain" description="LarA-like N-terminal" evidence="1">
    <location>
        <begin position="9"/>
        <end position="206"/>
    </location>
</feature>
<dbReference type="InterPro" id="IPR048520">
    <property type="entry name" value="LarA_C"/>
</dbReference>
<reference evidence="3" key="1">
    <citation type="submission" date="2024-05" db="EMBL/GenBank/DDBJ databases">
        <title>Isolation and characterization of Sporomusa carbonis sp. nov., a carboxydotrophic hydrogenogen in the genus of Sporomusa isolated from a charcoal burning pile.</title>
        <authorList>
            <person name="Boeer T."/>
            <person name="Rosenbaum F."/>
            <person name="Eysell L."/>
            <person name="Mueller V."/>
            <person name="Daniel R."/>
            <person name="Poehlein A."/>
        </authorList>
    </citation>
    <scope>NUCLEOTIDE SEQUENCE [LARGE SCALE GENOMIC DNA]</scope>
    <source>
        <strain evidence="3">DSM 3132</strain>
    </source>
</reference>
<dbReference type="RefSeq" id="WP_093791586.1">
    <property type="nucleotide sequence ID" value="NZ_CP155571.1"/>
</dbReference>
<name>A0ABZ3J341_SPOA4</name>
<dbReference type="InterPro" id="IPR048068">
    <property type="entry name" value="LarA-like"/>
</dbReference>
<protein>
    <submittedName>
        <fullName evidence="3">Lactate racemase</fullName>
        <ecNumber evidence="3">5.1.2.1</ecNumber>
    </submittedName>
</protein>
<dbReference type="NCBIfam" id="NF033504">
    <property type="entry name" value="Ni_dep_LarA"/>
    <property type="match status" value="1"/>
</dbReference>
<gene>
    <name evidence="3" type="primary">larA_5</name>
    <name evidence="3" type="ORF">SPACI_027180</name>
</gene>
<dbReference type="InterPro" id="IPR043166">
    <property type="entry name" value="LarA-like_C"/>
</dbReference>
<feature type="domain" description="Lactate racemase C-terminal" evidence="2">
    <location>
        <begin position="283"/>
        <end position="422"/>
    </location>
</feature>
<keyword evidence="3" id="KW-0413">Isomerase</keyword>
<proteinExistence type="predicted"/>
<evidence type="ECO:0000313" key="3">
    <source>
        <dbReference type="EMBL" id="XFO72665.1"/>
    </source>
</evidence>
<evidence type="ECO:0000259" key="2">
    <source>
        <dbReference type="Pfam" id="PF21113"/>
    </source>
</evidence>
<sequence length="431" mass="46543">MYTEINLGYGNEEIKLKLPKKQVLQIIEGNHVEPLTDIPAAVKSALANPIGSPRLNQIVSKNDKVCIIASDITRAWVRNDLFLPPLLDELNACGVPDSNITLVVALGAHRHHTPEENLSTYGAEVVKRVSIEQSCALDTENFVKIGTTSHGVDTCVYKTVAHADKVILTGGIVYHLMAGFGGGRKSIMPGVSAYNSIQGNHSFCLHNVVGQGISADCVSGKLNGNTMHENMTEMASMVKPAFLLNAVITPEGKFAKFVAGHWYDAWLEGCQAVEKIFGVPIKEKADLVIGSAGGFPKDINLYQGSKTIDNAFMAAKDGGVVILLLECRDIKEPPDFSGWFDFVSLHEREIKLREGFTVPGFIALKCGLIAKQVSLIIVTLPQNKEFVANAGLIPASSIEEAMAIAEKKLGRKDYTITVMPHAANTVPVLKG</sequence>
<dbReference type="EMBL" id="CP155571">
    <property type="protein sequence ID" value="XFO72665.1"/>
    <property type="molecule type" value="Genomic_DNA"/>
</dbReference>
<keyword evidence="4" id="KW-1185">Reference proteome</keyword>
<dbReference type="EC" id="5.1.2.1" evidence="3"/>
<dbReference type="GO" id="GO:0050043">
    <property type="term" value="F:lactate racemase activity"/>
    <property type="evidence" value="ECO:0007669"/>
    <property type="project" value="UniProtKB-EC"/>
</dbReference>
<dbReference type="Gene3D" id="3.90.226.30">
    <property type="match status" value="1"/>
</dbReference>
<organism evidence="3 4">
    <name type="scientific">Sporomusa acidovorans (strain ATCC 49682 / DSM 3132 / Mol)</name>
    <dbReference type="NCBI Taxonomy" id="1123286"/>
    <lineage>
        <taxon>Bacteria</taxon>
        <taxon>Bacillati</taxon>
        <taxon>Bacillota</taxon>
        <taxon>Negativicutes</taxon>
        <taxon>Selenomonadales</taxon>
        <taxon>Sporomusaceae</taxon>
        <taxon>Sporomusa</taxon>
    </lineage>
</organism>
<dbReference type="InterPro" id="IPR018657">
    <property type="entry name" value="LarA-like_N"/>
</dbReference>
<dbReference type="InterPro" id="IPR047926">
    <property type="entry name" value="Ni_dep_LarA"/>
</dbReference>
<accession>A0ABZ3J341</accession>
<dbReference type="Pfam" id="PF21113">
    <property type="entry name" value="LarA_C"/>
    <property type="match status" value="1"/>
</dbReference>
<evidence type="ECO:0000313" key="4">
    <source>
        <dbReference type="Proteomes" id="UP000216052"/>
    </source>
</evidence>
<dbReference type="Proteomes" id="UP000216052">
    <property type="component" value="Chromosome"/>
</dbReference>
<dbReference type="PANTHER" id="PTHR33171:SF17">
    <property type="entry name" value="LARA-LIKE N-TERMINAL DOMAIN-CONTAINING PROTEIN"/>
    <property type="match status" value="1"/>
</dbReference>
<dbReference type="PANTHER" id="PTHR33171">
    <property type="entry name" value="LAR_N DOMAIN-CONTAINING PROTEIN"/>
    <property type="match status" value="1"/>
</dbReference>
<dbReference type="Pfam" id="PF09861">
    <property type="entry name" value="Lar_N"/>
    <property type="match status" value="1"/>
</dbReference>